<proteinExistence type="predicted"/>
<keyword evidence="1" id="KW-0812">Transmembrane</keyword>
<keyword evidence="3" id="KW-1185">Reference proteome</keyword>
<evidence type="ECO:0000313" key="2">
    <source>
        <dbReference type="EMBL" id="KSU88193.1"/>
    </source>
</evidence>
<evidence type="ECO:0000313" key="3">
    <source>
        <dbReference type="Proteomes" id="UP000053681"/>
    </source>
</evidence>
<feature type="transmembrane region" description="Helical" evidence="1">
    <location>
        <begin position="7"/>
        <end position="23"/>
    </location>
</feature>
<keyword evidence="1" id="KW-0472">Membrane</keyword>
<comment type="caution">
    <text evidence="2">The sequence shown here is derived from an EMBL/GenBank/DDBJ whole genome shotgun (WGS) entry which is preliminary data.</text>
</comment>
<dbReference type="AlphaFoldDB" id="A0A0V8JME3"/>
<feature type="transmembrane region" description="Helical" evidence="1">
    <location>
        <begin position="29"/>
        <end position="49"/>
    </location>
</feature>
<dbReference type="Proteomes" id="UP000053681">
    <property type="component" value="Unassembled WGS sequence"/>
</dbReference>
<dbReference type="EMBL" id="LNQP01000027">
    <property type="protein sequence ID" value="KSU88193.1"/>
    <property type="molecule type" value="Genomic_DNA"/>
</dbReference>
<feature type="transmembrane region" description="Helical" evidence="1">
    <location>
        <begin position="127"/>
        <end position="144"/>
    </location>
</feature>
<feature type="transmembrane region" description="Helical" evidence="1">
    <location>
        <begin position="61"/>
        <end position="89"/>
    </location>
</feature>
<name>A0A0V8JME3_9BACI</name>
<reference evidence="2 3" key="1">
    <citation type="submission" date="2015-11" db="EMBL/GenBank/DDBJ databases">
        <title>Bacillus caseinolyticus sp nov.</title>
        <authorList>
            <person name="Dastager S.G."/>
            <person name="Mawlankar R."/>
        </authorList>
    </citation>
    <scope>NUCLEOTIDE SEQUENCE [LARGE SCALE GENOMIC DNA]</scope>
    <source>
        <strain evidence="2 3">SGD-V-76</strain>
    </source>
</reference>
<evidence type="ECO:0000256" key="1">
    <source>
        <dbReference type="SAM" id="Phobius"/>
    </source>
</evidence>
<gene>
    <name evidence="2" type="ORF">AS180_09180</name>
</gene>
<keyword evidence="1" id="KW-1133">Transmembrane helix</keyword>
<feature type="transmembrane region" description="Helical" evidence="1">
    <location>
        <begin position="95"/>
        <end position="115"/>
    </location>
</feature>
<organism evidence="2 3">
    <name type="scientific">Priestia veravalensis</name>
    <dbReference type="NCBI Taxonomy" id="1414648"/>
    <lineage>
        <taxon>Bacteria</taxon>
        <taxon>Bacillati</taxon>
        <taxon>Bacillota</taxon>
        <taxon>Bacilli</taxon>
        <taxon>Bacillales</taxon>
        <taxon>Bacillaceae</taxon>
        <taxon>Priestia</taxon>
    </lineage>
</organism>
<accession>A0A0V8JME3</accession>
<sequence>MKQTSTFVTLTISCFHIIILFFVRQFDDFYTSLMNLFILLLTFFYTLLIQQALNKVMKVRACLLFVQINDLFFFILYMVVIFNGIFSFINEQVLHSYRLFTLVCMIPFYFILVWLSLHLFIEMKKSALLTLSLGALLLACYPLISLISLASPFSSLLLLSSFICISSFETKQVYA</sequence>
<protein>
    <submittedName>
        <fullName evidence="2">Uncharacterized protein</fullName>
    </submittedName>
</protein>